<dbReference type="GO" id="GO:0006275">
    <property type="term" value="P:regulation of DNA replication"/>
    <property type="evidence" value="ECO:0007669"/>
    <property type="project" value="UniProtKB-UniRule"/>
</dbReference>
<dbReference type="Proteomes" id="UP000244223">
    <property type="component" value="Unassembled WGS sequence"/>
</dbReference>
<dbReference type="GO" id="GO:0005886">
    <property type="term" value="C:plasma membrane"/>
    <property type="evidence" value="ECO:0007669"/>
    <property type="project" value="TreeGrafter"/>
</dbReference>
<dbReference type="CDD" id="cd06571">
    <property type="entry name" value="Bac_DnaA_C"/>
    <property type="match status" value="1"/>
</dbReference>
<dbReference type="NCBIfam" id="TIGR00362">
    <property type="entry name" value="DnaA"/>
    <property type="match status" value="1"/>
</dbReference>
<dbReference type="InterPro" id="IPR038454">
    <property type="entry name" value="DnaA_N_sf"/>
</dbReference>
<dbReference type="SUPFAM" id="SSF52540">
    <property type="entry name" value="P-loop containing nucleoside triphosphate hydrolases"/>
    <property type="match status" value="1"/>
</dbReference>
<feature type="binding site" evidence="8">
    <location>
        <position position="151"/>
    </location>
    <ligand>
        <name>ATP</name>
        <dbReference type="ChEBI" id="CHEBI:30616"/>
    </ligand>
</feature>
<keyword evidence="4 8" id="KW-0547">Nucleotide-binding</keyword>
<dbReference type="InterPro" id="IPR013159">
    <property type="entry name" value="DnaA_C"/>
</dbReference>
<feature type="domain" description="AAA+ ATPase" evidence="12">
    <location>
        <begin position="138"/>
        <end position="268"/>
    </location>
</feature>
<comment type="domain">
    <text evidence="8">Domain I is involved in oligomerization and binding regulators, domain II is flexibile and of varying length in different bacteria, domain III forms the AAA+ region, while domain IV binds dsDNA.</text>
</comment>
<organism evidence="14 15">
    <name type="scientific">Agitococcus lubricus</name>
    <dbReference type="NCBI Taxonomy" id="1077255"/>
    <lineage>
        <taxon>Bacteria</taxon>
        <taxon>Pseudomonadati</taxon>
        <taxon>Pseudomonadota</taxon>
        <taxon>Gammaproteobacteria</taxon>
        <taxon>Moraxellales</taxon>
        <taxon>Moraxellaceae</taxon>
        <taxon>Agitococcus</taxon>
    </lineage>
</organism>
<evidence type="ECO:0000259" key="12">
    <source>
        <dbReference type="SMART" id="SM00382"/>
    </source>
</evidence>
<comment type="subcellular location">
    <subcellularLocation>
        <location evidence="8">Cytoplasm</location>
    </subcellularLocation>
</comment>
<comment type="similarity">
    <text evidence="1 8 11">Belongs to the DnaA family.</text>
</comment>
<evidence type="ECO:0000256" key="10">
    <source>
        <dbReference type="RuleBase" id="RU000577"/>
    </source>
</evidence>
<evidence type="ECO:0000256" key="9">
    <source>
        <dbReference type="NCBIfam" id="TIGR00362"/>
    </source>
</evidence>
<dbReference type="PRINTS" id="PR00051">
    <property type="entry name" value="DNAA"/>
</dbReference>
<dbReference type="AlphaFoldDB" id="A0A2T5J3Q9"/>
<keyword evidence="15" id="KW-1185">Reference proteome</keyword>
<gene>
    <name evidence="8" type="primary">dnaA</name>
    <name evidence="14" type="ORF">C8N29_101304</name>
</gene>
<dbReference type="FunFam" id="1.10.8.60:FF:000003">
    <property type="entry name" value="Chromosomal replication initiator protein DnaA"/>
    <property type="match status" value="1"/>
</dbReference>
<comment type="subunit">
    <text evidence="8">Oligomerizes as a right-handed, spiral filament on DNA at oriC.</text>
</comment>
<comment type="caution">
    <text evidence="8">Lacks conserved residue(s) required for the propagation of feature annotation.</text>
</comment>
<dbReference type="RefSeq" id="WP_107864249.1">
    <property type="nucleotide sequence ID" value="NZ_QAON01000001.1"/>
</dbReference>
<keyword evidence="5 8" id="KW-0067">ATP-binding</keyword>
<dbReference type="InterPro" id="IPR020591">
    <property type="entry name" value="Chromosome_initiator_DnaA-like"/>
</dbReference>
<name>A0A2T5J3Q9_9GAMM</name>
<dbReference type="PANTHER" id="PTHR30050">
    <property type="entry name" value="CHROMOSOMAL REPLICATION INITIATOR PROTEIN DNAA"/>
    <property type="match status" value="1"/>
</dbReference>
<dbReference type="GO" id="GO:0006270">
    <property type="term" value="P:DNA replication initiation"/>
    <property type="evidence" value="ECO:0007669"/>
    <property type="project" value="UniProtKB-UniRule"/>
</dbReference>
<evidence type="ECO:0000256" key="6">
    <source>
        <dbReference type="ARBA" id="ARBA00023121"/>
    </source>
</evidence>
<dbReference type="GO" id="GO:0008289">
    <property type="term" value="F:lipid binding"/>
    <property type="evidence" value="ECO:0007669"/>
    <property type="project" value="UniProtKB-KW"/>
</dbReference>
<dbReference type="GO" id="GO:0005737">
    <property type="term" value="C:cytoplasm"/>
    <property type="evidence" value="ECO:0007669"/>
    <property type="project" value="UniProtKB-SubCell"/>
</dbReference>
<keyword evidence="7 8" id="KW-0238">DNA-binding</keyword>
<comment type="function">
    <text evidence="8 10">Plays an essential role in the initiation and regulation of chromosomal replication. ATP-DnaA binds to the origin of replication (oriC) to initiate formation of the DNA replication initiation complex once per cell cycle. Binds the DnaA box (a 9 base pair repeat at the origin) and separates the double-stranded (ds)DNA. Forms a right-handed helical filament on oriC DNA; dsDNA binds to the exterior of the filament while single-stranded (ss)DNA is stabiized in the filament's interior. The ATP-DnaA-oriC complex binds and stabilizes one strand of the AT-rich DNA unwinding element (DUE), permitting loading of DNA polymerase. After initiation quickly degrades to an ADP-DnaA complex that is not apt for DNA replication. Binds acidic phospholipids.</text>
</comment>
<dbReference type="Gene3D" id="1.10.8.60">
    <property type="match status" value="1"/>
</dbReference>
<dbReference type="Gene3D" id="3.40.50.300">
    <property type="entry name" value="P-loop containing nucleotide triphosphate hydrolases"/>
    <property type="match status" value="1"/>
</dbReference>
<evidence type="ECO:0000256" key="1">
    <source>
        <dbReference type="ARBA" id="ARBA00006583"/>
    </source>
</evidence>
<dbReference type="Gene3D" id="3.30.300.180">
    <property type="match status" value="1"/>
</dbReference>
<evidence type="ECO:0000256" key="8">
    <source>
        <dbReference type="HAMAP-Rule" id="MF_00377"/>
    </source>
</evidence>
<dbReference type="InterPro" id="IPR013317">
    <property type="entry name" value="DnaA_dom"/>
</dbReference>
<dbReference type="InterPro" id="IPR003593">
    <property type="entry name" value="AAA+_ATPase"/>
</dbReference>
<evidence type="ECO:0000256" key="7">
    <source>
        <dbReference type="ARBA" id="ARBA00023125"/>
    </source>
</evidence>
<dbReference type="Pfam" id="PF00308">
    <property type="entry name" value="Bac_DnaA"/>
    <property type="match status" value="1"/>
</dbReference>
<dbReference type="InterPro" id="IPR018312">
    <property type="entry name" value="Chromosome_initiator_DnaA_CS"/>
</dbReference>
<dbReference type="InterPro" id="IPR027417">
    <property type="entry name" value="P-loop_NTPase"/>
</dbReference>
<comment type="caution">
    <text evidence="14">The sequence shown here is derived from an EMBL/GenBank/DDBJ whole genome shotgun (WGS) entry which is preliminary data.</text>
</comment>
<evidence type="ECO:0000313" key="14">
    <source>
        <dbReference type="EMBL" id="PTQ91231.1"/>
    </source>
</evidence>
<proteinExistence type="inferred from homology"/>
<dbReference type="InterPro" id="IPR001957">
    <property type="entry name" value="Chromosome_initiator_DnaA"/>
</dbReference>
<dbReference type="CDD" id="cd00009">
    <property type="entry name" value="AAA"/>
    <property type="match status" value="1"/>
</dbReference>
<evidence type="ECO:0000256" key="3">
    <source>
        <dbReference type="ARBA" id="ARBA00022705"/>
    </source>
</evidence>
<sequence>MIWTLCLDRLQDEMPANLFGMWIRPLQVEENDTTIRLLAPNPFFRKHIAEKYLERIRLLAADFSQGRITNVSLEVGTKFVRVDESVVPPSPPLPSSVVERPKTSLNEGFTFDNFVQGKANQMAYAACQHVISHPAATGHNPLFLYGATGLGKTHLMQAVGHALLQRKRDARVLYLTSEKFVGGFVAALQRGALEDFKKSCRALDLLLIDDIHFLAGKGASLEEFFYTFNSLLENKGQIILTSDRYPKEIPDLDEQLKSRFSWGLAVELEPPDLETRVGILRKKAEINRMELPKPAALFIAQHIQANVRELEGALNKVIATARFQGRSIDIDIVKNALKDVLAVRARQINIDSIQKVVAEYYRIPLRELTGHKRLRLYARPRQIAMALARELTGESYPDIGLAFEGRDHSTVMHACEKVDELRKLDKTVAEDYHNLIRSLHG</sequence>
<evidence type="ECO:0000256" key="2">
    <source>
        <dbReference type="ARBA" id="ARBA00022490"/>
    </source>
</evidence>
<dbReference type="FunFam" id="3.40.50.300:FF:000668">
    <property type="entry name" value="Chromosomal replication initiator protein DnaA"/>
    <property type="match status" value="1"/>
</dbReference>
<dbReference type="PANTHER" id="PTHR30050:SF2">
    <property type="entry name" value="CHROMOSOMAL REPLICATION INITIATOR PROTEIN DNAA"/>
    <property type="match status" value="1"/>
</dbReference>
<accession>A0A2T5J3Q9</accession>
<dbReference type="HAMAP" id="MF_00377">
    <property type="entry name" value="DnaA_bact"/>
    <property type="match status" value="1"/>
</dbReference>
<dbReference type="PROSITE" id="PS01008">
    <property type="entry name" value="DNAA"/>
    <property type="match status" value="1"/>
</dbReference>
<dbReference type="SMART" id="SM00382">
    <property type="entry name" value="AAA"/>
    <property type="match status" value="1"/>
</dbReference>
<dbReference type="Pfam" id="PF11638">
    <property type="entry name" value="DnaA_N"/>
    <property type="match status" value="1"/>
</dbReference>
<feature type="binding site" evidence="8">
    <location>
        <position position="149"/>
    </location>
    <ligand>
        <name>ATP</name>
        <dbReference type="ChEBI" id="CHEBI:30616"/>
    </ligand>
</feature>
<evidence type="ECO:0000313" key="15">
    <source>
        <dbReference type="Proteomes" id="UP000244223"/>
    </source>
</evidence>
<dbReference type="Pfam" id="PF08299">
    <property type="entry name" value="Bac_DnaA_C"/>
    <property type="match status" value="1"/>
</dbReference>
<reference evidence="14 15" key="1">
    <citation type="submission" date="2018-04" db="EMBL/GenBank/DDBJ databases">
        <title>Genomic Encyclopedia of Archaeal and Bacterial Type Strains, Phase II (KMG-II): from individual species to whole genera.</title>
        <authorList>
            <person name="Goeker M."/>
        </authorList>
    </citation>
    <scope>NUCLEOTIDE SEQUENCE [LARGE SCALE GENOMIC DNA]</scope>
    <source>
        <strain evidence="14 15">DSM 5822</strain>
    </source>
</reference>
<dbReference type="OrthoDB" id="9807019at2"/>
<feature type="binding site" evidence="8">
    <location>
        <position position="152"/>
    </location>
    <ligand>
        <name>ATP</name>
        <dbReference type="ChEBI" id="CHEBI:30616"/>
    </ligand>
</feature>
<evidence type="ECO:0000256" key="5">
    <source>
        <dbReference type="ARBA" id="ARBA00022840"/>
    </source>
</evidence>
<feature type="domain" description="Chromosomal replication initiator DnaA C-terminal" evidence="13">
    <location>
        <begin position="349"/>
        <end position="418"/>
    </location>
</feature>
<evidence type="ECO:0000256" key="4">
    <source>
        <dbReference type="ARBA" id="ARBA00022741"/>
    </source>
</evidence>
<keyword evidence="2 8" id="KW-0963">Cytoplasm</keyword>
<keyword evidence="3 8" id="KW-0235">DNA replication</keyword>
<feature type="binding site" evidence="8">
    <location>
        <position position="153"/>
    </location>
    <ligand>
        <name>ATP</name>
        <dbReference type="ChEBI" id="CHEBI:30616"/>
    </ligand>
</feature>
<feature type="region of interest" description="Domain I, interacts with DnaA modulators" evidence="8">
    <location>
        <begin position="1"/>
        <end position="85"/>
    </location>
</feature>
<evidence type="ECO:0000259" key="13">
    <source>
        <dbReference type="SMART" id="SM00760"/>
    </source>
</evidence>
<dbReference type="SUPFAM" id="SSF48295">
    <property type="entry name" value="TrpR-like"/>
    <property type="match status" value="1"/>
</dbReference>
<dbReference type="InterPro" id="IPR010921">
    <property type="entry name" value="Trp_repressor/repl_initiator"/>
</dbReference>
<feature type="region of interest" description="Domain IV, binds dsDNA" evidence="8">
    <location>
        <begin position="322"/>
        <end position="441"/>
    </location>
</feature>
<dbReference type="Gene3D" id="1.10.1750.10">
    <property type="match status" value="1"/>
</dbReference>
<keyword evidence="6 8" id="KW-0446">Lipid-binding</keyword>
<dbReference type="GO" id="GO:0003688">
    <property type="term" value="F:DNA replication origin binding"/>
    <property type="evidence" value="ECO:0007669"/>
    <property type="project" value="UniProtKB-UniRule"/>
</dbReference>
<dbReference type="EMBL" id="QAON01000001">
    <property type="protein sequence ID" value="PTQ91231.1"/>
    <property type="molecule type" value="Genomic_DNA"/>
</dbReference>
<dbReference type="GO" id="GO:0005524">
    <property type="term" value="F:ATP binding"/>
    <property type="evidence" value="ECO:0007669"/>
    <property type="project" value="UniProtKB-UniRule"/>
</dbReference>
<evidence type="ECO:0000256" key="11">
    <source>
        <dbReference type="RuleBase" id="RU004227"/>
    </source>
</evidence>
<dbReference type="InterPro" id="IPR024633">
    <property type="entry name" value="DnaA_N_dom"/>
</dbReference>
<dbReference type="SMART" id="SM00760">
    <property type="entry name" value="Bac_DnaA_C"/>
    <property type="match status" value="1"/>
</dbReference>
<protein>
    <recommendedName>
        <fullName evidence="8 9">Chromosomal replication initiator protein DnaA</fullName>
    </recommendedName>
</protein>